<organism evidence="2 3">
    <name type="scientific">Desulforudis audaxviator (strain MP104C)</name>
    <dbReference type="NCBI Taxonomy" id="477974"/>
    <lineage>
        <taxon>Bacteria</taxon>
        <taxon>Bacillati</taxon>
        <taxon>Bacillota</taxon>
        <taxon>Clostridia</taxon>
        <taxon>Thermoanaerobacterales</taxon>
        <taxon>Candidatus Desulforudaceae</taxon>
        <taxon>Candidatus Desulforudis</taxon>
    </lineage>
</organism>
<dbReference type="InterPro" id="IPR008490">
    <property type="entry name" value="Transposase_InsH_N"/>
</dbReference>
<dbReference type="RefSeq" id="WP_012301807.1">
    <property type="nucleotide sequence ID" value="NC_010424.1"/>
</dbReference>
<gene>
    <name evidence="2" type="ordered locus">Daud_0687</name>
</gene>
<proteinExistence type="predicted"/>
<feature type="domain" description="Transposase InsH N-terminal" evidence="1">
    <location>
        <begin position="43"/>
        <end position="122"/>
    </location>
</feature>
<name>B1I2H6_DESAP</name>
<evidence type="ECO:0000259" key="1">
    <source>
        <dbReference type="Pfam" id="PF05598"/>
    </source>
</evidence>
<reference evidence="2 3" key="2">
    <citation type="journal article" date="2008" name="Science">
        <title>Environmental genomics reveals a single-species ecosystem deep within Earth.</title>
        <authorList>
            <person name="Chivian D."/>
            <person name="Brodie E.L."/>
            <person name="Alm E.J."/>
            <person name="Culley D.E."/>
            <person name="Dehal P.S."/>
            <person name="Desantis T.Z."/>
            <person name="Gihring T.M."/>
            <person name="Lapidus A."/>
            <person name="Lin L.H."/>
            <person name="Lowry S.R."/>
            <person name="Moser D.P."/>
            <person name="Richardson P.M."/>
            <person name="Southam G."/>
            <person name="Wanger G."/>
            <person name="Pratt L.M."/>
            <person name="Andersen G.L."/>
            <person name="Hazen T.C."/>
            <person name="Brockman F.J."/>
            <person name="Arkin A.P."/>
            <person name="Onstott T.C."/>
        </authorList>
    </citation>
    <scope>NUCLEOTIDE SEQUENCE [LARGE SCALE GENOMIC DNA]</scope>
    <source>
        <strain evidence="2 3">MP104C</strain>
    </source>
</reference>
<accession>B1I2H6</accession>
<protein>
    <recommendedName>
        <fullName evidence="1">Transposase InsH N-terminal domain-containing protein</fullName>
    </recommendedName>
</protein>
<dbReference type="AlphaFoldDB" id="B1I2H6"/>
<dbReference type="EMBL" id="CP000860">
    <property type="protein sequence ID" value="ACA59219.1"/>
    <property type="molecule type" value="Genomic_DNA"/>
</dbReference>
<keyword evidence="3" id="KW-1185">Reference proteome</keyword>
<evidence type="ECO:0000313" key="2">
    <source>
        <dbReference type="EMBL" id="ACA59219.1"/>
    </source>
</evidence>
<dbReference type="HOGENOM" id="CLU_1072518_0_0_9"/>
<dbReference type="OrthoDB" id="5751230at2"/>
<reference evidence="3" key="1">
    <citation type="submission" date="2007-10" db="EMBL/GenBank/DDBJ databases">
        <title>Complete sequence of chromosome of Desulforudis audaxviator MP104C.</title>
        <authorList>
            <person name="Copeland A."/>
            <person name="Lucas S."/>
            <person name="Lapidus A."/>
            <person name="Barry K."/>
            <person name="Glavina del Rio T."/>
            <person name="Dalin E."/>
            <person name="Tice H."/>
            <person name="Bruce D."/>
            <person name="Pitluck S."/>
            <person name="Lowry S.R."/>
            <person name="Larimer F."/>
            <person name="Land M.L."/>
            <person name="Hauser L."/>
            <person name="Kyrpides N."/>
            <person name="Ivanova N.N."/>
            <person name="Richardson P."/>
        </authorList>
    </citation>
    <scope>NUCLEOTIDE SEQUENCE [LARGE SCALE GENOMIC DNA]</scope>
    <source>
        <strain evidence="3">MP104C</strain>
    </source>
</reference>
<evidence type="ECO:0000313" key="3">
    <source>
        <dbReference type="Proteomes" id="UP000008544"/>
    </source>
</evidence>
<dbReference type="Proteomes" id="UP000008544">
    <property type="component" value="Chromosome"/>
</dbReference>
<sequence length="259" mass="29572">MLRQSQTHTHYQSFVKNELFLFLENNPDWVAAYTPLIAKLWLFNLDPARAILTPLYAPNGAPAWDPLKLVRAPVAMTHLRIPGVTRLVRRLRIDPLLRLLCEFDPHSPATPGVGTFYDFFNRLWLGDGRARPVVRRRRQRPRNPGAGQKLRPKHPGVLLCFRGGATFHCGLMADHNHASQLKLLLRQEAGWLLSAPEHPPQQARLPGANCHGSLYLPPRNLLAHPKPDTYSYPCHLPPKAFPRVYVRQLWCIEIIKHCS</sequence>
<dbReference type="Pfam" id="PF05598">
    <property type="entry name" value="DUF772"/>
    <property type="match status" value="1"/>
</dbReference>
<dbReference type="KEGG" id="dau:Daud_0687"/>